<dbReference type="PROSITE" id="PS50109">
    <property type="entry name" value="HIS_KIN"/>
    <property type="match status" value="1"/>
</dbReference>
<dbReference type="PANTHER" id="PTHR45436">
    <property type="entry name" value="SENSOR HISTIDINE KINASE YKOH"/>
    <property type="match status" value="1"/>
</dbReference>
<comment type="subcellular location">
    <subcellularLocation>
        <location evidence="2">Membrane</location>
    </subcellularLocation>
</comment>
<proteinExistence type="predicted"/>
<evidence type="ECO:0000256" key="9">
    <source>
        <dbReference type="ARBA" id="ARBA00023012"/>
    </source>
</evidence>
<feature type="transmembrane region" description="Helical" evidence="11">
    <location>
        <begin position="143"/>
        <end position="169"/>
    </location>
</feature>
<dbReference type="EMBL" id="DVNK01000014">
    <property type="protein sequence ID" value="HIU45992.1"/>
    <property type="molecule type" value="Genomic_DNA"/>
</dbReference>
<dbReference type="CDD" id="cd00082">
    <property type="entry name" value="HisKA"/>
    <property type="match status" value="1"/>
</dbReference>
<dbReference type="SUPFAM" id="SSF47384">
    <property type="entry name" value="Homodimeric domain of signal transducing histidine kinase"/>
    <property type="match status" value="1"/>
</dbReference>
<dbReference type="PRINTS" id="PR00344">
    <property type="entry name" value="BCTRLSENSOR"/>
</dbReference>
<sequence>MKLTVRARLGASILIISLVLMGAAMVTVLHSYRAIGLRDAWARVEDMARDAEDDAGYDSRGRLVLDDDVVMYAEGITVVYLDANGDLLRGAYPLSFPDGVALAIGEDRRINGGASHWLVYDVAANDGFYVRALMSTYELDSGFYQMALISGGVVVLFAVLMAISAWAMARRAFRPVSELTRHADSIRGGGQLGARLPVPDTHDEIARLAETFNAMFARLDESFRAERQFTSDASHELRTPVGAILAQCELGLLGDDAERLQALEAIYQRAQHMSTLVNRLLMLARAEQGRQTLAIEPLDVRQLCGFACESLEDSAQEAGVKLELLPGGDAPTINGDSALVVSLITNLIGNAIKYRDPSKPERYVRVSVTGQDGEARVSVADNGIGIPEEHLGRVFDRFYRVDSARGGEGVGLGLCLSAWIARAHGGGIDVDSRAGEGSTFTATLRNARAEQSRS</sequence>
<reference evidence="14" key="2">
    <citation type="journal article" date="2021" name="PeerJ">
        <title>Extensive microbial diversity within the chicken gut microbiome revealed by metagenomics and culture.</title>
        <authorList>
            <person name="Gilroy R."/>
            <person name="Ravi A."/>
            <person name="Getino M."/>
            <person name="Pursley I."/>
            <person name="Horton D.L."/>
            <person name="Alikhan N.F."/>
            <person name="Baker D."/>
            <person name="Gharbi K."/>
            <person name="Hall N."/>
            <person name="Watson M."/>
            <person name="Adriaenssens E.M."/>
            <person name="Foster-Nyarko E."/>
            <person name="Jarju S."/>
            <person name="Secka A."/>
            <person name="Antonio M."/>
            <person name="Oren A."/>
            <person name="Chaudhuri R.R."/>
            <person name="La Ragione R."/>
            <person name="Hildebrand F."/>
            <person name="Pallen M.J."/>
        </authorList>
    </citation>
    <scope>NUCLEOTIDE SEQUENCE</scope>
    <source>
        <strain evidence="14">ChiSxjej2B14-8506</strain>
    </source>
</reference>
<dbReference type="InterPro" id="IPR005467">
    <property type="entry name" value="His_kinase_dom"/>
</dbReference>
<keyword evidence="9" id="KW-0902">Two-component regulatory system</keyword>
<evidence type="ECO:0000256" key="8">
    <source>
        <dbReference type="ARBA" id="ARBA00022989"/>
    </source>
</evidence>
<evidence type="ECO:0000256" key="5">
    <source>
        <dbReference type="ARBA" id="ARBA00022679"/>
    </source>
</evidence>
<dbReference type="InterPro" id="IPR004358">
    <property type="entry name" value="Sig_transdc_His_kin-like_C"/>
</dbReference>
<dbReference type="InterPro" id="IPR003661">
    <property type="entry name" value="HisK_dim/P_dom"/>
</dbReference>
<evidence type="ECO:0000313" key="15">
    <source>
        <dbReference type="Proteomes" id="UP000824123"/>
    </source>
</evidence>
<dbReference type="PANTHER" id="PTHR45436:SF5">
    <property type="entry name" value="SENSOR HISTIDINE KINASE TRCS"/>
    <property type="match status" value="1"/>
</dbReference>
<dbReference type="CDD" id="cd06225">
    <property type="entry name" value="HAMP"/>
    <property type="match status" value="1"/>
</dbReference>
<keyword evidence="7 14" id="KW-0418">Kinase</keyword>
<evidence type="ECO:0000256" key="6">
    <source>
        <dbReference type="ARBA" id="ARBA00022692"/>
    </source>
</evidence>
<evidence type="ECO:0000256" key="11">
    <source>
        <dbReference type="SAM" id="Phobius"/>
    </source>
</evidence>
<keyword evidence="8 11" id="KW-1133">Transmembrane helix</keyword>
<name>A0A9D1LQ88_9FIRM</name>
<dbReference type="CDD" id="cd00075">
    <property type="entry name" value="HATPase"/>
    <property type="match status" value="1"/>
</dbReference>
<dbReference type="InterPro" id="IPR003594">
    <property type="entry name" value="HATPase_dom"/>
</dbReference>
<evidence type="ECO:0000256" key="10">
    <source>
        <dbReference type="ARBA" id="ARBA00023136"/>
    </source>
</evidence>
<evidence type="ECO:0000256" key="3">
    <source>
        <dbReference type="ARBA" id="ARBA00012438"/>
    </source>
</evidence>
<gene>
    <name evidence="14" type="ORF">IAC59_01875</name>
</gene>
<evidence type="ECO:0000313" key="14">
    <source>
        <dbReference type="EMBL" id="HIU45992.1"/>
    </source>
</evidence>
<dbReference type="SMART" id="SM00304">
    <property type="entry name" value="HAMP"/>
    <property type="match status" value="1"/>
</dbReference>
<dbReference type="EC" id="2.7.13.3" evidence="3"/>
<dbReference type="GO" id="GO:0000155">
    <property type="term" value="F:phosphorelay sensor kinase activity"/>
    <property type="evidence" value="ECO:0007669"/>
    <property type="project" value="InterPro"/>
</dbReference>
<evidence type="ECO:0000256" key="4">
    <source>
        <dbReference type="ARBA" id="ARBA00022553"/>
    </source>
</evidence>
<dbReference type="AlphaFoldDB" id="A0A9D1LQ88"/>
<dbReference type="GO" id="GO:0005886">
    <property type="term" value="C:plasma membrane"/>
    <property type="evidence" value="ECO:0007669"/>
    <property type="project" value="TreeGrafter"/>
</dbReference>
<keyword evidence="4" id="KW-0597">Phosphoprotein</keyword>
<dbReference type="FunFam" id="3.30.565.10:FF:000006">
    <property type="entry name" value="Sensor histidine kinase WalK"/>
    <property type="match status" value="1"/>
</dbReference>
<dbReference type="Gene3D" id="1.10.287.130">
    <property type="match status" value="1"/>
</dbReference>
<feature type="domain" description="Histidine kinase" evidence="12">
    <location>
        <begin position="232"/>
        <end position="448"/>
    </location>
</feature>
<evidence type="ECO:0000256" key="7">
    <source>
        <dbReference type="ARBA" id="ARBA00022777"/>
    </source>
</evidence>
<dbReference type="SUPFAM" id="SSF158472">
    <property type="entry name" value="HAMP domain-like"/>
    <property type="match status" value="1"/>
</dbReference>
<dbReference type="Gene3D" id="3.30.565.10">
    <property type="entry name" value="Histidine kinase-like ATPase, C-terminal domain"/>
    <property type="match status" value="1"/>
</dbReference>
<evidence type="ECO:0000256" key="2">
    <source>
        <dbReference type="ARBA" id="ARBA00004370"/>
    </source>
</evidence>
<dbReference type="InterPro" id="IPR003660">
    <property type="entry name" value="HAMP_dom"/>
</dbReference>
<dbReference type="Gene3D" id="6.10.340.10">
    <property type="match status" value="1"/>
</dbReference>
<dbReference type="Pfam" id="PF00672">
    <property type="entry name" value="HAMP"/>
    <property type="match status" value="1"/>
</dbReference>
<dbReference type="PROSITE" id="PS50885">
    <property type="entry name" value="HAMP"/>
    <property type="match status" value="1"/>
</dbReference>
<keyword evidence="5" id="KW-0808">Transferase</keyword>
<evidence type="ECO:0000256" key="1">
    <source>
        <dbReference type="ARBA" id="ARBA00000085"/>
    </source>
</evidence>
<dbReference type="InterPro" id="IPR036097">
    <property type="entry name" value="HisK_dim/P_sf"/>
</dbReference>
<feature type="domain" description="HAMP" evidence="13">
    <location>
        <begin position="170"/>
        <end position="224"/>
    </location>
</feature>
<dbReference type="InterPro" id="IPR050428">
    <property type="entry name" value="TCS_sensor_his_kinase"/>
</dbReference>
<comment type="caution">
    <text evidence="14">The sequence shown here is derived from an EMBL/GenBank/DDBJ whole genome shotgun (WGS) entry which is preliminary data.</text>
</comment>
<evidence type="ECO:0000259" key="13">
    <source>
        <dbReference type="PROSITE" id="PS50885"/>
    </source>
</evidence>
<protein>
    <recommendedName>
        <fullName evidence="3">histidine kinase</fullName>
        <ecNumber evidence="3">2.7.13.3</ecNumber>
    </recommendedName>
</protein>
<dbReference type="SUPFAM" id="SSF55874">
    <property type="entry name" value="ATPase domain of HSP90 chaperone/DNA topoisomerase II/histidine kinase"/>
    <property type="match status" value="1"/>
</dbReference>
<dbReference type="SMART" id="SM00388">
    <property type="entry name" value="HisKA"/>
    <property type="match status" value="1"/>
</dbReference>
<keyword evidence="10 11" id="KW-0472">Membrane</keyword>
<feature type="transmembrane region" description="Helical" evidence="11">
    <location>
        <begin position="12"/>
        <end position="32"/>
    </location>
</feature>
<organism evidence="14 15">
    <name type="scientific">Candidatus Fimadaptatus faecigallinarum</name>
    <dbReference type="NCBI Taxonomy" id="2840814"/>
    <lineage>
        <taxon>Bacteria</taxon>
        <taxon>Bacillati</taxon>
        <taxon>Bacillota</taxon>
        <taxon>Clostridia</taxon>
        <taxon>Eubacteriales</taxon>
        <taxon>Candidatus Fimadaptatus</taxon>
    </lineage>
</organism>
<reference evidence="14" key="1">
    <citation type="submission" date="2020-10" db="EMBL/GenBank/DDBJ databases">
        <authorList>
            <person name="Gilroy R."/>
        </authorList>
    </citation>
    <scope>NUCLEOTIDE SEQUENCE</scope>
    <source>
        <strain evidence="14">ChiSxjej2B14-8506</strain>
    </source>
</reference>
<dbReference type="SMART" id="SM00387">
    <property type="entry name" value="HATPase_c"/>
    <property type="match status" value="1"/>
</dbReference>
<dbReference type="Proteomes" id="UP000824123">
    <property type="component" value="Unassembled WGS sequence"/>
</dbReference>
<keyword evidence="6 11" id="KW-0812">Transmembrane</keyword>
<dbReference type="Pfam" id="PF00512">
    <property type="entry name" value="HisKA"/>
    <property type="match status" value="1"/>
</dbReference>
<dbReference type="InterPro" id="IPR036890">
    <property type="entry name" value="HATPase_C_sf"/>
</dbReference>
<dbReference type="Pfam" id="PF02518">
    <property type="entry name" value="HATPase_c"/>
    <property type="match status" value="1"/>
</dbReference>
<comment type="catalytic activity">
    <reaction evidence="1">
        <text>ATP + protein L-histidine = ADP + protein N-phospho-L-histidine.</text>
        <dbReference type="EC" id="2.7.13.3"/>
    </reaction>
</comment>
<evidence type="ECO:0000259" key="12">
    <source>
        <dbReference type="PROSITE" id="PS50109"/>
    </source>
</evidence>
<accession>A0A9D1LQ88</accession>